<evidence type="ECO:0000313" key="1">
    <source>
        <dbReference type="EMBL" id="KRM46795.1"/>
    </source>
</evidence>
<comment type="caution">
    <text evidence="1">The sequence shown here is derived from an EMBL/GenBank/DDBJ whole genome shotgun (WGS) entry which is preliminary data.</text>
</comment>
<evidence type="ECO:0000313" key="2">
    <source>
        <dbReference type="Proteomes" id="UP000051957"/>
    </source>
</evidence>
<dbReference type="SFLD" id="SFLDG01129">
    <property type="entry name" value="C1.5:_HAD__Beta-PGM__Phosphata"/>
    <property type="match status" value="1"/>
</dbReference>
<dbReference type="PANTHER" id="PTHR43434">
    <property type="entry name" value="PHOSPHOGLYCOLATE PHOSPHATASE"/>
    <property type="match status" value="1"/>
</dbReference>
<dbReference type="InterPro" id="IPR023214">
    <property type="entry name" value="HAD_sf"/>
</dbReference>
<dbReference type="EMBL" id="AZGK01000004">
    <property type="protein sequence ID" value="KRM46795.1"/>
    <property type="molecule type" value="Genomic_DNA"/>
</dbReference>
<dbReference type="Gene3D" id="3.40.50.1000">
    <property type="entry name" value="HAD superfamily/HAD-like"/>
    <property type="match status" value="1"/>
</dbReference>
<dbReference type="Gene3D" id="1.10.150.240">
    <property type="entry name" value="Putative phosphatase, domain 2"/>
    <property type="match status" value="1"/>
</dbReference>
<accession>A0A0R1Z482</accession>
<dbReference type="InterPro" id="IPR041492">
    <property type="entry name" value="HAD_2"/>
</dbReference>
<reference evidence="1 2" key="1">
    <citation type="journal article" date="2015" name="Genome Announc.">
        <title>Expanding the biotechnology potential of lactobacilli through comparative genomics of 213 strains and associated genera.</title>
        <authorList>
            <person name="Sun Z."/>
            <person name="Harris H.M."/>
            <person name="McCann A."/>
            <person name="Guo C."/>
            <person name="Argimon S."/>
            <person name="Zhang W."/>
            <person name="Yang X."/>
            <person name="Jeffery I.B."/>
            <person name="Cooney J.C."/>
            <person name="Kagawa T.F."/>
            <person name="Liu W."/>
            <person name="Song Y."/>
            <person name="Salvetti E."/>
            <person name="Wrobel A."/>
            <person name="Rasinkangas P."/>
            <person name="Parkhill J."/>
            <person name="Rea M.C."/>
            <person name="O'Sullivan O."/>
            <person name="Ritari J."/>
            <person name="Douillard F.P."/>
            <person name="Paul Ross R."/>
            <person name="Yang R."/>
            <person name="Briner A.E."/>
            <person name="Felis G.E."/>
            <person name="de Vos W.M."/>
            <person name="Barrangou R."/>
            <person name="Klaenhammer T.R."/>
            <person name="Caufield P.W."/>
            <person name="Cui Y."/>
            <person name="Zhang H."/>
            <person name="O'Toole P.W."/>
        </authorList>
    </citation>
    <scope>NUCLEOTIDE SEQUENCE [LARGE SCALE GENOMIC DNA]</scope>
    <source>
        <strain evidence="1 2">DSM 5707</strain>
    </source>
</reference>
<dbReference type="Proteomes" id="UP000051957">
    <property type="component" value="Unassembled WGS sequence"/>
</dbReference>
<keyword evidence="1" id="KW-0378">Hydrolase</keyword>
<dbReference type="SFLD" id="SFLDS00003">
    <property type="entry name" value="Haloacid_Dehalogenase"/>
    <property type="match status" value="1"/>
</dbReference>
<dbReference type="Pfam" id="PF13419">
    <property type="entry name" value="HAD_2"/>
    <property type="match status" value="1"/>
</dbReference>
<name>A0A0R1Z482_9LACO</name>
<gene>
    <name evidence="1" type="ORF">FC51_GL001706</name>
</gene>
<dbReference type="SUPFAM" id="SSF56784">
    <property type="entry name" value="HAD-like"/>
    <property type="match status" value="1"/>
</dbReference>
<sequence length="231" mass="26147">MVRYQHKNESGYHMTQLFFDFDGTIADSEQGIVKSLKYAVKKMNLPELTHAQYLKFIGPSILSSLQKFFPELTDADRMQALKYYQDYYRSEGMFQLDVYPGIPEQLQLLNDQGYGVNIASAKPEDMIHEITDELKLSHYFNGRFGATSDERTRVTKTAVLKYALQETHADNRDSVMIGDRDTDMLGGYNNHVKTLGVTYGFGDVPELLGAHADTIIEKPSEIQTGVVKLIG</sequence>
<dbReference type="GO" id="GO:0004713">
    <property type="term" value="F:protein tyrosine kinase activity"/>
    <property type="evidence" value="ECO:0007669"/>
    <property type="project" value="TreeGrafter"/>
</dbReference>
<dbReference type="PATRIC" id="fig|1423784.4.peg.1741"/>
<protein>
    <submittedName>
        <fullName evidence="1">Haloacid dehalogenase domain-containing protein hydrolase</fullName>
    </submittedName>
</protein>
<proteinExistence type="predicted"/>
<dbReference type="GO" id="GO:0005829">
    <property type="term" value="C:cytosol"/>
    <property type="evidence" value="ECO:0007669"/>
    <property type="project" value="TreeGrafter"/>
</dbReference>
<dbReference type="AlphaFoldDB" id="A0A0R1Z482"/>
<dbReference type="InterPro" id="IPR023198">
    <property type="entry name" value="PGP-like_dom2"/>
</dbReference>
<dbReference type="PANTHER" id="PTHR43434:SF20">
    <property type="entry name" value="5'-NUCLEOTIDASE"/>
    <property type="match status" value="1"/>
</dbReference>
<dbReference type="InterPro" id="IPR050155">
    <property type="entry name" value="HAD-like_hydrolase_sf"/>
</dbReference>
<dbReference type="GO" id="GO:0016787">
    <property type="term" value="F:hydrolase activity"/>
    <property type="evidence" value="ECO:0007669"/>
    <property type="project" value="UniProtKB-KW"/>
</dbReference>
<dbReference type="InterPro" id="IPR036412">
    <property type="entry name" value="HAD-like_sf"/>
</dbReference>
<organism evidence="1 2">
    <name type="scientific">Lentilactobacillus parabuchneri DSM 5707 = NBRC 107865</name>
    <dbReference type="NCBI Taxonomy" id="1423784"/>
    <lineage>
        <taxon>Bacteria</taxon>
        <taxon>Bacillati</taxon>
        <taxon>Bacillota</taxon>
        <taxon>Bacilli</taxon>
        <taxon>Lactobacillales</taxon>
        <taxon>Lactobacillaceae</taxon>
        <taxon>Lentilactobacillus</taxon>
    </lineage>
</organism>